<dbReference type="PANTHER" id="PTHR12010">
    <property type="entry name" value="40S RIBOSOMAL PROTEIN S29"/>
    <property type="match status" value="1"/>
</dbReference>
<keyword evidence="4" id="KW-0687">Ribonucleoprotein</keyword>
<dbReference type="AlphaFoldDB" id="A0A9N7MR77"/>
<keyword evidence="5" id="KW-0472">Membrane</keyword>
<dbReference type="PANTHER" id="PTHR12010:SF22">
    <property type="entry name" value="SMALL RIBOSOMAL SUBUNIT PROTEIN US14Z_US14Y_US14X"/>
    <property type="match status" value="1"/>
</dbReference>
<evidence type="ECO:0000256" key="3">
    <source>
        <dbReference type="ARBA" id="ARBA00022980"/>
    </source>
</evidence>
<dbReference type="EMBL" id="CACSLK010007779">
    <property type="protein sequence ID" value="CAA0811001.1"/>
    <property type="molecule type" value="Genomic_DNA"/>
</dbReference>
<evidence type="ECO:0000256" key="2">
    <source>
        <dbReference type="ARBA" id="ARBA00011266"/>
    </source>
</evidence>
<feature type="non-terminal residue" evidence="6">
    <location>
        <position position="1"/>
    </location>
</feature>
<feature type="transmembrane region" description="Helical" evidence="5">
    <location>
        <begin position="38"/>
        <end position="56"/>
    </location>
</feature>
<evidence type="ECO:0000313" key="6">
    <source>
        <dbReference type="EMBL" id="CAA0811001.1"/>
    </source>
</evidence>
<keyword evidence="3 6" id="KW-0689">Ribosomal protein</keyword>
<evidence type="ECO:0000256" key="5">
    <source>
        <dbReference type="SAM" id="Phobius"/>
    </source>
</evidence>
<dbReference type="GO" id="GO:0002181">
    <property type="term" value="P:cytoplasmic translation"/>
    <property type="evidence" value="ECO:0007669"/>
    <property type="project" value="TreeGrafter"/>
</dbReference>
<feature type="non-terminal residue" evidence="6">
    <location>
        <position position="109"/>
    </location>
</feature>
<accession>A0A9N7MR77</accession>
<dbReference type="GO" id="GO:0022627">
    <property type="term" value="C:cytosolic small ribosomal subunit"/>
    <property type="evidence" value="ECO:0007669"/>
    <property type="project" value="TreeGrafter"/>
</dbReference>
<protein>
    <submittedName>
        <fullName evidence="6">40S ribosomal protein S29</fullName>
    </submittedName>
</protein>
<evidence type="ECO:0000256" key="4">
    <source>
        <dbReference type="ARBA" id="ARBA00023274"/>
    </source>
</evidence>
<organism evidence="6 7">
    <name type="scientific">Striga hermonthica</name>
    <name type="common">Purple witchweed</name>
    <name type="synonym">Buchnera hermonthica</name>
    <dbReference type="NCBI Taxonomy" id="68872"/>
    <lineage>
        <taxon>Eukaryota</taxon>
        <taxon>Viridiplantae</taxon>
        <taxon>Streptophyta</taxon>
        <taxon>Embryophyta</taxon>
        <taxon>Tracheophyta</taxon>
        <taxon>Spermatophyta</taxon>
        <taxon>Magnoliopsida</taxon>
        <taxon>eudicotyledons</taxon>
        <taxon>Gunneridae</taxon>
        <taxon>Pentapetalae</taxon>
        <taxon>asterids</taxon>
        <taxon>lamiids</taxon>
        <taxon>Lamiales</taxon>
        <taxon>Orobanchaceae</taxon>
        <taxon>Buchnereae</taxon>
        <taxon>Striga</taxon>
    </lineage>
</organism>
<dbReference type="Proteomes" id="UP001153555">
    <property type="component" value="Unassembled WGS sequence"/>
</dbReference>
<sequence length="109" mass="12451">AEKIAMLVKALNITVESYRPRLFAKLSEMNIKDLVSCGASRLLLLSIVLLPLLFILKRRRRMRVMITWASAFSIKSQVFGNPHAIIRKYGLMCCRECFCTNAKDIGFVK</sequence>
<dbReference type="GO" id="GO:0008270">
    <property type="term" value="F:zinc ion binding"/>
    <property type="evidence" value="ECO:0007669"/>
    <property type="project" value="InterPro"/>
</dbReference>
<evidence type="ECO:0000256" key="1">
    <source>
        <dbReference type="ARBA" id="ARBA00005436"/>
    </source>
</evidence>
<gene>
    <name evidence="6" type="ORF">SHERM_00027</name>
</gene>
<keyword evidence="5" id="KW-1133">Transmembrane helix</keyword>
<dbReference type="Gene3D" id="1.10.10.1410">
    <property type="match status" value="1"/>
</dbReference>
<comment type="subunit">
    <text evidence="2">P1 and P2 exist as dimers at the large ribosomal subunit.</text>
</comment>
<name>A0A9N7MR77_STRHE</name>
<keyword evidence="7" id="KW-1185">Reference proteome</keyword>
<reference evidence="6" key="1">
    <citation type="submission" date="2019-12" db="EMBL/GenBank/DDBJ databases">
        <authorList>
            <person name="Scholes J."/>
        </authorList>
    </citation>
    <scope>NUCLEOTIDE SEQUENCE</scope>
</reference>
<evidence type="ECO:0000313" key="7">
    <source>
        <dbReference type="Proteomes" id="UP001153555"/>
    </source>
</evidence>
<dbReference type="OrthoDB" id="24570at2759"/>
<dbReference type="Gene3D" id="4.10.830.10">
    <property type="entry name" value="30s Ribosomal Protein S14, Chain N"/>
    <property type="match status" value="1"/>
</dbReference>
<dbReference type="InterPro" id="IPR043140">
    <property type="entry name" value="Ribosomal_uS14_sf"/>
</dbReference>
<comment type="caution">
    <text evidence="6">The sequence shown here is derived from an EMBL/GenBank/DDBJ whole genome shotgun (WGS) entry which is preliminary data.</text>
</comment>
<dbReference type="GO" id="GO:0003735">
    <property type="term" value="F:structural constituent of ribosome"/>
    <property type="evidence" value="ECO:0007669"/>
    <property type="project" value="InterPro"/>
</dbReference>
<dbReference type="InterPro" id="IPR038716">
    <property type="entry name" value="P1/P2_N_sf"/>
</dbReference>
<comment type="similarity">
    <text evidence="1">Belongs to the eukaryotic ribosomal protein P1/P2 family.</text>
</comment>
<proteinExistence type="inferred from homology"/>
<keyword evidence="5" id="KW-0812">Transmembrane</keyword>
<dbReference type="InterPro" id="IPR039744">
    <property type="entry name" value="RIbosomal_uS14_euk_arc"/>
</dbReference>